<keyword evidence="4" id="KW-0689">Ribosomal protein</keyword>
<evidence type="ECO:0000313" key="4">
    <source>
        <dbReference type="EMBL" id="SCL46435.1"/>
    </source>
</evidence>
<dbReference type="InterPro" id="IPR000182">
    <property type="entry name" value="GNAT_dom"/>
</dbReference>
<name>A0A1C6TXD1_9ACTN</name>
<dbReference type="GO" id="GO:0005840">
    <property type="term" value="C:ribosome"/>
    <property type="evidence" value="ECO:0007669"/>
    <property type="project" value="UniProtKB-KW"/>
</dbReference>
<keyword evidence="5" id="KW-1185">Reference proteome</keyword>
<evidence type="ECO:0000256" key="1">
    <source>
        <dbReference type="ARBA" id="ARBA00022679"/>
    </source>
</evidence>
<sequence>MSEIEIRPRRFDAPESQALIRAALADLGERYGGSGDETPVDAAEFAPPAGAFLVAYLDGQPVGCGGWRSHGDDGATAELKRMYTAPAVRGRGVARSVLAAVERSAREQGRKRIILECGDRQPEAIAMYTSAGYERIPNFGFYKDEPGCLSFGRTL</sequence>
<dbReference type="PANTHER" id="PTHR43877">
    <property type="entry name" value="AMINOALKYLPHOSPHONATE N-ACETYLTRANSFERASE-RELATED-RELATED"/>
    <property type="match status" value="1"/>
</dbReference>
<dbReference type="CDD" id="cd04301">
    <property type="entry name" value="NAT_SF"/>
    <property type="match status" value="1"/>
</dbReference>
<keyword evidence="1" id="KW-0808">Transferase</keyword>
<gene>
    <name evidence="4" type="ORF">GA0070604_1274</name>
</gene>
<dbReference type="InterPro" id="IPR016181">
    <property type="entry name" value="Acyl_CoA_acyltransferase"/>
</dbReference>
<keyword evidence="4" id="KW-0687">Ribonucleoprotein</keyword>
<dbReference type="PANTHER" id="PTHR43877:SF2">
    <property type="entry name" value="AMINOALKYLPHOSPHONATE N-ACETYLTRANSFERASE-RELATED"/>
    <property type="match status" value="1"/>
</dbReference>
<dbReference type="EMBL" id="FMHY01000002">
    <property type="protein sequence ID" value="SCL46435.1"/>
    <property type="molecule type" value="Genomic_DNA"/>
</dbReference>
<dbReference type="PROSITE" id="PS51186">
    <property type="entry name" value="GNAT"/>
    <property type="match status" value="1"/>
</dbReference>
<organism evidence="4 5">
    <name type="scientific">Micromonospora eburnea</name>
    <dbReference type="NCBI Taxonomy" id="227316"/>
    <lineage>
        <taxon>Bacteria</taxon>
        <taxon>Bacillati</taxon>
        <taxon>Actinomycetota</taxon>
        <taxon>Actinomycetes</taxon>
        <taxon>Micromonosporales</taxon>
        <taxon>Micromonosporaceae</taxon>
        <taxon>Micromonospora</taxon>
    </lineage>
</organism>
<dbReference type="Proteomes" id="UP000199696">
    <property type="component" value="Unassembled WGS sequence"/>
</dbReference>
<dbReference type="InterPro" id="IPR050832">
    <property type="entry name" value="Bact_Acetyltransf"/>
</dbReference>
<feature type="domain" description="N-acetyltransferase" evidence="3">
    <location>
        <begin position="4"/>
        <end position="155"/>
    </location>
</feature>
<evidence type="ECO:0000313" key="5">
    <source>
        <dbReference type="Proteomes" id="UP000199696"/>
    </source>
</evidence>
<dbReference type="SUPFAM" id="SSF55729">
    <property type="entry name" value="Acyl-CoA N-acyltransferases (Nat)"/>
    <property type="match status" value="1"/>
</dbReference>
<proteinExistence type="predicted"/>
<keyword evidence="2" id="KW-0012">Acyltransferase</keyword>
<dbReference type="RefSeq" id="WP_091115658.1">
    <property type="nucleotide sequence ID" value="NZ_FMHY01000002.1"/>
</dbReference>
<dbReference type="OrthoDB" id="9803233at2"/>
<evidence type="ECO:0000256" key="2">
    <source>
        <dbReference type="ARBA" id="ARBA00023315"/>
    </source>
</evidence>
<dbReference type="GO" id="GO:0016747">
    <property type="term" value="F:acyltransferase activity, transferring groups other than amino-acyl groups"/>
    <property type="evidence" value="ECO:0007669"/>
    <property type="project" value="InterPro"/>
</dbReference>
<dbReference type="AlphaFoldDB" id="A0A1C6TXD1"/>
<dbReference type="Gene3D" id="3.40.630.30">
    <property type="match status" value="1"/>
</dbReference>
<reference evidence="5" key="1">
    <citation type="submission" date="2016-06" db="EMBL/GenBank/DDBJ databases">
        <authorList>
            <person name="Varghese N."/>
            <person name="Submissions Spin"/>
        </authorList>
    </citation>
    <scope>NUCLEOTIDE SEQUENCE [LARGE SCALE GENOMIC DNA]</scope>
    <source>
        <strain evidence="5">DSM 44814</strain>
    </source>
</reference>
<dbReference type="Pfam" id="PF00583">
    <property type="entry name" value="Acetyltransf_1"/>
    <property type="match status" value="1"/>
</dbReference>
<dbReference type="STRING" id="227316.GA0070604_1274"/>
<protein>
    <submittedName>
        <fullName evidence="4">Ribosomal protein S18 acetylase RimI</fullName>
    </submittedName>
</protein>
<evidence type="ECO:0000259" key="3">
    <source>
        <dbReference type="PROSITE" id="PS51186"/>
    </source>
</evidence>
<accession>A0A1C6TXD1</accession>